<dbReference type="Gene3D" id="3.90.226.10">
    <property type="entry name" value="2-enoyl-CoA Hydratase, Chain A, domain 1"/>
    <property type="match status" value="1"/>
</dbReference>
<dbReference type="CDD" id="cd06782">
    <property type="entry name" value="cpPDZ_CPP-like"/>
    <property type="match status" value="1"/>
</dbReference>
<comment type="caution">
    <text evidence="3">The sequence shown here is derived from an EMBL/GenBank/DDBJ whole genome shotgun (WGS) entry which is preliminary data.</text>
</comment>
<dbReference type="GO" id="GO:0030288">
    <property type="term" value="C:outer membrane-bounded periplasmic space"/>
    <property type="evidence" value="ECO:0007669"/>
    <property type="project" value="TreeGrafter"/>
</dbReference>
<dbReference type="SUPFAM" id="SSF50156">
    <property type="entry name" value="PDZ domain-like"/>
    <property type="match status" value="1"/>
</dbReference>
<dbReference type="Gene3D" id="2.30.42.10">
    <property type="match status" value="1"/>
</dbReference>
<evidence type="ECO:0000256" key="1">
    <source>
        <dbReference type="SAM" id="SignalP"/>
    </source>
</evidence>
<dbReference type="Pfam" id="PF03572">
    <property type="entry name" value="Peptidase_S41"/>
    <property type="match status" value="1"/>
</dbReference>
<dbReference type="Pfam" id="PF17820">
    <property type="entry name" value="PDZ_6"/>
    <property type="match status" value="1"/>
</dbReference>
<dbReference type="GO" id="GO:0006508">
    <property type="term" value="P:proteolysis"/>
    <property type="evidence" value="ECO:0007669"/>
    <property type="project" value="InterPro"/>
</dbReference>
<sequence length="632" mass="65532">MANVSRAALFLVVLLQAGCAQKSVPLACFDTSPGRGTAFGQALELTVRAHGTAVRAEQLALAGLNGLAEIDPDLSFTRTRDHVRVEVKGKPPFDKNAVGGLGETSWREISAELVRSAARLSGAVDAAPPERIQQVMVDAMLAAHPPQSLPCAGSTSPVARLDFPVEKPAAAGAAPKPVFEAVAHPAPRTRPALRETIGRDFVQMMHTVLRIHLEPVSADRFVADGLAGLSDLDPSLRLDGRPLEPLEWEPAINAAISSSPRLKAQEPTDLFAKMADKALSGLGSGSRFVPVSVQQMAGAGIVGVALDQTQTGGLIIRVQPRSPAARAGLSPGDRIVAVDGVPVGGRTGEEVAARLRGQPQSTVTLTVQLAKTGGSVNIGLVRAYGASIDVDVRDRLVWVTAEAFQQGSVHTIGGAIKKAIPDNGPKSDGMVLDLRGCAGGSLHDLWAAAAMFEPGISPFVLRQRQSWPASPTNGSLAGLGRGVPLVVLVDRYTAGGCELLADHLQAKAGAVGIGVSTAAKAIIQDMLPMGAYGSVRLTTGRIEAADGRRVDGIGMIPTLCTANASTVSEVLAQLDDGRAGQARAAALGSDVARLEQRSHCPASNRAGQSLEQDVARRLLSDPGLYAKARGAG</sequence>
<dbReference type="Gene3D" id="3.30.750.44">
    <property type="match status" value="1"/>
</dbReference>
<dbReference type="GO" id="GO:0007165">
    <property type="term" value="P:signal transduction"/>
    <property type="evidence" value="ECO:0007669"/>
    <property type="project" value="TreeGrafter"/>
</dbReference>
<dbReference type="InterPro" id="IPR005151">
    <property type="entry name" value="Tail-specific_protease"/>
</dbReference>
<proteinExistence type="predicted"/>
<dbReference type="PANTHER" id="PTHR32060:SF30">
    <property type="entry name" value="CARBOXY-TERMINAL PROCESSING PROTEASE CTPA"/>
    <property type="match status" value="1"/>
</dbReference>
<dbReference type="SUPFAM" id="SSF52096">
    <property type="entry name" value="ClpP/crotonase"/>
    <property type="match status" value="1"/>
</dbReference>
<evidence type="ECO:0000313" key="3">
    <source>
        <dbReference type="EMBL" id="OAN53790.1"/>
    </source>
</evidence>
<dbReference type="SMART" id="SM00245">
    <property type="entry name" value="TSPc"/>
    <property type="match status" value="1"/>
</dbReference>
<keyword evidence="1" id="KW-0732">Signal</keyword>
<feature type="signal peptide" evidence="1">
    <location>
        <begin position="1"/>
        <end position="22"/>
    </location>
</feature>
<evidence type="ECO:0000313" key="4">
    <source>
        <dbReference type="Proteomes" id="UP000078543"/>
    </source>
</evidence>
<dbReference type="AlphaFoldDB" id="A0A178MU44"/>
<dbReference type="OrthoDB" id="9812068at2"/>
<keyword evidence="4" id="KW-1185">Reference proteome</keyword>
<feature type="chain" id="PRO_5008092251" description="PDZ domain-containing protein" evidence="1">
    <location>
        <begin position="23"/>
        <end position="632"/>
    </location>
</feature>
<dbReference type="EMBL" id="LWQU01000124">
    <property type="protein sequence ID" value="OAN53790.1"/>
    <property type="molecule type" value="Genomic_DNA"/>
</dbReference>
<dbReference type="PANTHER" id="PTHR32060">
    <property type="entry name" value="TAIL-SPECIFIC PROTEASE"/>
    <property type="match status" value="1"/>
</dbReference>
<dbReference type="RefSeq" id="WP_068498789.1">
    <property type="nucleotide sequence ID" value="NZ_LWQU01000124.1"/>
</dbReference>
<reference evidence="3 4" key="1">
    <citation type="submission" date="2016-04" db="EMBL/GenBank/DDBJ databases">
        <title>Draft genome sequence of freshwater magnetotactic bacteria Magnetospirillum marisnigri SP-1 and Magnetospirillum moscoviense BB-1.</title>
        <authorList>
            <person name="Koziaeva V."/>
            <person name="Dziuba M.V."/>
            <person name="Ivanov T.M."/>
            <person name="Kuznetsov B."/>
            <person name="Grouzdev D.S."/>
        </authorList>
    </citation>
    <scope>NUCLEOTIDE SEQUENCE [LARGE SCALE GENOMIC DNA]</scope>
    <source>
        <strain evidence="3 4">BB-1</strain>
    </source>
</reference>
<evidence type="ECO:0000259" key="2">
    <source>
        <dbReference type="PROSITE" id="PS50106"/>
    </source>
</evidence>
<dbReference type="SMART" id="SM00228">
    <property type="entry name" value="PDZ"/>
    <property type="match status" value="1"/>
</dbReference>
<accession>A0A178MU44</accession>
<feature type="domain" description="PDZ" evidence="2">
    <location>
        <begin position="290"/>
        <end position="356"/>
    </location>
</feature>
<gene>
    <name evidence="3" type="ORF">A6A05_09585</name>
</gene>
<dbReference type="GO" id="GO:0004175">
    <property type="term" value="F:endopeptidase activity"/>
    <property type="evidence" value="ECO:0007669"/>
    <property type="project" value="TreeGrafter"/>
</dbReference>
<dbReference type="InterPro" id="IPR001478">
    <property type="entry name" value="PDZ"/>
</dbReference>
<dbReference type="GO" id="GO:0008236">
    <property type="term" value="F:serine-type peptidase activity"/>
    <property type="evidence" value="ECO:0007669"/>
    <property type="project" value="InterPro"/>
</dbReference>
<dbReference type="InterPro" id="IPR029045">
    <property type="entry name" value="ClpP/crotonase-like_dom_sf"/>
</dbReference>
<dbReference type="InterPro" id="IPR041489">
    <property type="entry name" value="PDZ_6"/>
</dbReference>
<name>A0A178MU44_9PROT</name>
<organism evidence="3 4">
    <name type="scientific">Magnetospirillum moscoviense</name>
    <dbReference type="NCBI Taxonomy" id="1437059"/>
    <lineage>
        <taxon>Bacteria</taxon>
        <taxon>Pseudomonadati</taxon>
        <taxon>Pseudomonadota</taxon>
        <taxon>Alphaproteobacteria</taxon>
        <taxon>Rhodospirillales</taxon>
        <taxon>Rhodospirillaceae</taxon>
        <taxon>Magnetospirillum</taxon>
    </lineage>
</organism>
<protein>
    <recommendedName>
        <fullName evidence="2">PDZ domain-containing protein</fullName>
    </recommendedName>
</protein>
<dbReference type="Proteomes" id="UP000078543">
    <property type="component" value="Unassembled WGS sequence"/>
</dbReference>
<dbReference type="PROSITE" id="PS50106">
    <property type="entry name" value="PDZ"/>
    <property type="match status" value="1"/>
</dbReference>
<dbReference type="STRING" id="1437059.A6A05_09585"/>
<dbReference type="InterPro" id="IPR036034">
    <property type="entry name" value="PDZ_sf"/>
</dbReference>